<proteinExistence type="predicted"/>
<dbReference type="GO" id="GO:0016787">
    <property type="term" value="F:hydrolase activity"/>
    <property type="evidence" value="ECO:0007669"/>
    <property type="project" value="InterPro"/>
</dbReference>
<keyword evidence="4" id="KW-1185">Reference proteome</keyword>
<feature type="chain" id="PRO_5037800833" description="3-keto-alpha-glucoside-1,2-lyase/3-keto-2-hydroxy-glucal hydratase domain-containing protein" evidence="1">
    <location>
        <begin position="24"/>
        <end position="244"/>
    </location>
</feature>
<accession>A0A916NA63</accession>
<keyword evidence="1" id="KW-0732">Signal</keyword>
<dbReference type="Pfam" id="PF06439">
    <property type="entry name" value="3keto-disac_hyd"/>
    <property type="match status" value="1"/>
</dbReference>
<evidence type="ECO:0000256" key="1">
    <source>
        <dbReference type="SAM" id="SignalP"/>
    </source>
</evidence>
<feature type="signal peptide" evidence="1">
    <location>
        <begin position="1"/>
        <end position="23"/>
    </location>
</feature>
<dbReference type="InterPro" id="IPR010496">
    <property type="entry name" value="AL/BT2_dom"/>
</dbReference>
<evidence type="ECO:0000259" key="2">
    <source>
        <dbReference type="Pfam" id="PF06439"/>
    </source>
</evidence>
<protein>
    <recommendedName>
        <fullName evidence="2">3-keto-alpha-glucoside-1,2-lyase/3-keto-2-hydroxy-glucal hydratase domain-containing protein</fullName>
    </recommendedName>
</protein>
<sequence length="244" mass="27606">MKTTQAVLMISSLSLLLAFRLPAFEDTGEMRTDTYQTKKWETLFDGKNLDKWRKAAVDSAPSKGWIIENGTLSATKGRKGGDIITKETYSSFELQCEFKLTHAANSGIKYLVNSIQNANTKKYSPMGVEYQIIDDKNYPEVKNDPDGVSSTGAVYLLYAPKGKKLLPAGEWNKMRILVKGKHTEHWLNGVKVAEYERGSTDFNQKVATTKFKDYPDYAKADTGHIMLTDHGDQVFYKEIKIRRL</sequence>
<dbReference type="Gene3D" id="2.60.120.560">
    <property type="entry name" value="Exo-inulinase, domain 1"/>
    <property type="match status" value="1"/>
</dbReference>
<dbReference type="Proteomes" id="UP000680038">
    <property type="component" value="Unassembled WGS sequence"/>
</dbReference>
<organism evidence="3 4">
    <name type="scientific">Dyadobacter helix</name>
    <dbReference type="NCBI Taxonomy" id="2822344"/>
    <lineage>
        <taxon>Bacteria</taxon>
        <taxon>Pseudomonadati</taxon>
        <taxon>Bacteroidota</taxon>
        <taxon>Cytophagia</taxon>
        <taxon>Cytophagales</taxon>
        <taxon>Spirosomataceae</taxon>
        <taxon>Dyadobacter</taxon>
    </lineage>
</organism>
<dbReference type="RefSeq" id="WP_215236899.1">
    <property type="nucleotide sequence ID" value="NZ_CAJRAF010000001.1"/>
</dbReference>
<dbReference type="AlphaFoldDB" id="A0A916NA63"/>
<evidence type="ECO:0000313" key="4">
    <source>
        <dbReference type="Proteomes" id="UP000680038"/>
    </source>
</evidence>
<feature type="domain" description="3-keto-alpha-glucoside-1,2-lyase/3-keto-2-hydroxy-glucal hydratase" evidence="2">
    <location>
        <begin position="39"/>
        <end position="242"/>
    </location>
</feature>
<dbReference type="EMBL" id="CAJRAF010000001">
    <property type="protein sequence ID" value="CAG4988431.1"/>
    <property type="molecule type" value="Genomic_DNA"/>
</dbReference>
<name>A0A916NA63_9BACT</name>
<comment type="caution">
    <text evidence="3">The sequence shown here is derived from an EMBL/GenBank/DDBJ whole genome shotgun (WGS) entry which is preliminary data.</text>
</comment>
<reference evidence="3" key="1">
    <citation type="submission" date="2021-04" db="EMBL/GenBank/DDBJ databases">
        <authorList>
            <person name="Rodrigo-Torres L."/>
            <person name="Arahal R. D."/>
            <person name="Lucena T."/>
        </authorList>
    </citation>
    <scope>NUCLEOTIDE SEQUENCE</scope>
    <source>
        <strain evidence="3">CECT 9275</strain>
    </source>
</reference>
<evidence type="ECO:0000313" key="3">
    <source>
        <dbReference type="EMBL" id="CAG4988431.1"/>
    </source>
</evidence>
<gene>
    <name evidence="3" type="ORF">DYBT9275_00080</name>
</gene>